<evidence type="ECO:0000313" key="2">
    <source>
        <dbReference type="Proteomes" id="UP000243975"/>
    </source>
</evidence>
<dbReference type="Proteomes" id="UP000243975">
    <property type="component" value="Unassembled WGS sequence"/>
</dbReference>
<name>A0A124SC28_CYNCS</name>
<dbReference type="EMBL" id="LEKV01004815">
    <property type="protein sequence ID" value="KVH92512.1"/>
    <property type="molecule type" value="Genomic_DNA"/>
</dbReference>
<keyword evidence="2" id="KW-1185">Reference proteome</keyword>
<reference evidence="1 2" key="1">
    <citation type="journal article" date="2016" name="Sci. Rep.">
        <title>The genome sequence of the outbreeding globe artichoke constructed de novo incorporating a phase-aware low-pass sequencing strategy of F1 progeny.</title>
        <authorList>
            <person name="Scaglione D."/>
            <person name="Reyes-Chin-Wo S."/>
            <person name="Acquadro A."/>
            <person name="Froenicke L."/>
            <person name="Portis E."/>
            <person name="Beitel C."/>
            <person name="Tirone M."/>
            <person name="Mauro R."/>
            <person name="Lo Monaco A."/>
            <person name="Mauromicale G."/>
            <person name="Faccioli P."/>
            <person name="Cattivelli L."/>
            <person name="Rieseberg L."/>
            <person name="Michelmore R."/>
            <person name="Lanteri S."/>
        </authorList>
    </citation>
    <scope>NUCLEOTIDE SEQUENCE [LARGE SCALE GENOMIC DNA]</scope>
    <source>
        <strain evidence="1">2C</strain>
    </source>
</reference>
<accession>A0A124SC28</accession>
<evidence type="ECO:0000313" key="1">
    <source>
        <dbReference type="EMBL" id="KVH92512.1"/>
    </source>
</evidence>
<sequence>MKINEIQFQIPPNTIQPHKQNEARSTVAEQFLDIKRTFPEGWLTSDWHLEGKQSRVPSRFYLSPEASLEGDAGAQEVELQQCPL</sequence>
<protein>
    <submittedName>
        <fullName evidence="1">Uncharacterized protein</fullName>
    </submittedName>
</protein>
<dbReference type="Gramene" id="KVH92512">
    <property type="protein sequence ID" value="KVH92512"/>
    <property type="gene ID" value="Ccrd_005452"/>
</dbReference>
<organism evidence="1 2">
    <name type="scientific">Cynara cardunculus var. scolymus</name>
    <name type="common">Globe artichoke</name>
    <name type="synonym">Cynara scolymus</name>
    <dbReference type="NCBI Taxonomy" id="59895"/>
    <lineage>
        <taxon>Eukaryota</taxon>
        <taxon>Viridiplantae</taxon>
        <taxon>Streptophyta</taxon>
        <taxon>Embryophyta</taxon>
        <taxon>Tracheophyta</taxon>
        <taxon>Spermatophyta</taxon>
        <taxon>Magnoliopsida</taxon>
        <taxon>eudicotyledons</taxon>
        <taxon>Gunneridae</taxon>
        <taxon>Pentapetalae</taxon>
        <taxon>asterids</taxon>
        <taxon>campanulids</taxon>
        <taxon>Asterales</taxon>
        <taxon>Asteraceae</taxon>
        <taxon>Carduoideae</taxon>
        <taxon>Cardueae</taxon>
        <taxon>Carduinae</taxon>
        <taxon>Cynara</taxon>
    </lineage>
</organism>
<gene>
    <name evidence="1" type="ORF">Ccrd_005452</name>
</gene>
<proteinExistence type="predicted"/>
<dbReference type="AlphaFoldDB" id="A0A124SC28"/>
<comment type="caution">
    <text evidence="1">The sequence shown here is derived from an EMBL/GenBank/DDBJ whole genome shotgun (WGS) entry which is preliminary data.</text>
</comment>